<dbReference type="RefSeq" id="WP_061948133.1">
    <property type="nucleotide sequence ID" value="NZ_LTAO01000011.1"/>
</dbReference>
<keyword evidence="2" id="KW-1185">Reference proteome</keyword>
<sequence length="321" mass="39005">MLNKQSRLFIEKIEHRTKEQNYDNVSRTHAYLAYFNQIPEVRWALLASAVSRNAGWNMTTLFNEKFKSYMSLENRAHLIAFLERANWLIFADAYPQLMIYQFSKEQGYPLFSLLPYFGVSKFMVTEWNLFWDRKDEERLCTALIINEQNHLEETLMNTKWVKREILHNIWFQLDQHTEFNYILFPTLDNVIFGYKVFKFEKVEERIQLGKKLAQLLFHPDCFHSIKNFLCKVEHTGSRLDYETYIQEAKVYSKTPLLRTVLMNFHHKNTNHLDWYEANKEKKWWFVPLSKIEVTDRKKWLQFKRKEWKVTSWLLSTLQDKI</sequence>
<dbReference type="AlphaFoldDB" id="A0A161Q7P0"/>
<reference evidence="1" key="1">
    <citation type="submission" date="2016-02" db="EMBL/GenBank/DDBJ databases">
        <title>Genome sequence of Bacillus trypoxylicola KCTC 13244(T).</title>
        <authorList>
            <person name="Jeong H."/>
            <person name="Park S.-H."/>
            <person name="Choi S.-K."/>
        </authorList>
    </citation>
    <scope>NUCLEOTIDE SEQUENCE [LARGE SCALE GENOMIC DNA]</scope>
    <source>
        <strain evidence="1">KCTC 13244</strain>
    </source>
</reference>
<dbReference type="EMBL" id="LTAO01000011">
    <property type="protein sequence ID" value="KYG32899.1"/>
    <property type="molecule type" value="Genomic_DNA"/>
</dbReference>
<dbReference type="Pfam" id="PF10720">
    <property type="entry name" value="DUF2515"/>
    <property type="match status" value="1"/>
</dbReference>
<gene>
    <name evidence="1" type="ORF">AZF04_18250</name>
</gene>
<name>A0A161Q7P0_9BACI</name>
<evidence type="ECO:0000313" key="1">
    <source>
        <dbReference type="EMBL" id="KYG32899.1"/>
    </source>
</evidence>
<organism evidence="1 2">
    <name type="scientific">Alkalihalobacillus trypoxylicola</name>
    <dbReference type="NCBI Taxonomy" id="519424"/>
    <lineage>
        <taxon>Bacteria</taxon>
        <taxon>Bacillati</taxon>
        <taxon>Bacillota</taxon>
        <taxon>Bacilli</taxon>
        <taxon>Bacillales</taxon>
        <taxon>Bacillaceae</taxon>
        <taxon>Alkalihalobacillus</taxon>
    </lineage>
</organism>
<accession>A0A161Q7P0</accession>
<dbReference type="InterPro" id="IPR019658">
    <property type="entry name" value="DUF2515"/>
</dbReference>
<evidence type="ECO:0008006" key="3">
    <source>
        <dbReference type="Google" id="ProtNLM"/>
    </source>
</evidence>
<dbReference type="Proteomes" id="UP000075806">
    <property type="component" value="Unassembled WGS sequence"/>
</dbReference>
<proteinExistence type="predicted"/>
<comment type="caution">
    <text evidence="1">The sequence shown here is derived from an EMBL/GenBank/DDBJ whole genome shotgun (WGS) entry which is preliminary data.</text>
</comment>
<dbReference type="OrthoDB" id="2690514at2"/>
<dbReference type="STRING" id="519424.AZF04_18250"/>
<evidence type="ECO:0000313" key="2">
    <source>
        <dbReference type="Proteomes" id="UP000075806"/>
    </source>
</evidence>
<protein>
    <recommendedName>
        <fullName evidence="3">DUF2515 domain-containing protein</fullName>
    </recommendedName>
</protein>